<reference evidence="2" key="1">
    <citation type="journal article" date="2023" name="bioRxiv">
        <title>Scaffold-level genome assemblies of two parasitoid biocontrol wasps reveal the parthenogenesis mechanism and an associated novel virus.</title>
        <authorList>
            <person name="Inwood S."/>
            <person name="Skelly J."/>
            <person name="Guhlin J."/>
            <person name="Harrop T."/>
            <person name="Goldson S."/>
            <person name="Dearden P."/>
        </authorList>
    </citation>
    <scope>NUCLEOTIDE SEQUENCE</scope>
    <source>
        <strain evidence="2">Lincoln</strain>
        <tissue evidence="2">Whole body</tissue>
    </source>
</reference>
<feature type="region of interest" description="Disordered" evidence="1">
    <location>
        <begin position="278"/>
        <end position="325"/>
    </location>
</feature>
<evidence type="ECO:0000256" key="1">
    <source>
        <dbReference type="SAM" id="MobiDB-lite"/>
    </source>
</evidence>
<evidence type="ECO:0000313" key="2">
    <source>
        <dbReference type="EMBL" id="KAK0174531.1"/>
    </source>
</evidence>
<sequence length="432" mass="49757">MENNDKKRQLYQRLETLFSCPKCKKRLGVNNYMCGNGHTVCKICTDEVALCSLCQAPYTRIQNLFAQNLLSQLDDIKECLTTEFNNTQIKSNQLIDKIEKKFNLPINSKDELKPGLYRCWITNECKFIGNYSAIIAHLKVFHIPEFFELLEGTLPYSNSWNMKYSIGNNFNRAFNIGGLLFIIHMSINEDEDLCACIIMYTGHSLAFRHSCRIEIECDNEKLSYKKGKVLSAQSSEDIILQLKRNIIHITHNKPLYYVLKRKRQFKCSILIEKRRNETNTDEKKRPITANNHQQTIKSINKQQSTVTNNKSTISNKPNLKKFDNQRLPLTQTKRFMESTNKSSLQCVRPHESYVYNQQLYPNLAGSSNVNNYTSSMVNNNSANNAPSAPLLYERPPPINPYFNDYQASMTTNATDEATAKTQELNNDKCSVS</sequence>
<feature type="compositionally biased region" description="Polar residues" evidence="1">
    <location>
        <begin position="288"/>
        <end position="317"/>
    </location>
</feature>
<evidence type="ECO:0000313" key="3">
    <source>
        <dbReference type="Proteomes" id="UP001168972"/>
    </source>
</evidence>
<organism evidence="2 3">
    <name type="scientific">Microctonus hyperodae</name>
    <name type="common">Parasitoid wasp</name>
    <dbReference type="NCBI Taxonomy" id="165561"/>
    <lineage>
        <taxon>Eukaryota</taxon>
        <taxon>Metazoa</taxon>
        <taxon>Ecdysozoa</taxon>
        <taxon>Arthropoda</taxon>
        <taxon>Hexapoda</taxon>
        <taxon>Insecta</taxon>
        <taxon>Pterygota</taxon>
        <taxon>Neoptera</taxon>
        <taxon>Endopterygota</taxon>
        <taxon>Hymenoptera</taxon>
        <taxon>Apocrita</taxon>
        <taxon>Ichneumonoidea</taxon>
        <taxon>Braconidae</taxon>
        <taxon>Euphorinae</taxon>
        <taxon>Microctonus</taxon>
    </lineage>
</organism>
<gene>
    <name evidence="2" type="ORF">PV327_010291</name>
</gene>
<keyword evidence="3" id="KW-1185">Reference proteome</keyword>
<comment type="caution">
    <text evidence="2">The sequence shown here is derived from an EMBL/GenBank/DDBJ whole genome shotgun (WGS) entry which is preliminary data.</text>
</comment>
<accession>A0AA39FRZ2</accession>
<protein>
    <submittedName>
        <fullName evidence="2">Uncharacterized protein</fullName>
    </submittedName>
</protein>
<dbReference type="AlphaFoldDB" id="A0AA39FRZ2"/>
<dbReference type="EMBL" id="JAQQBR010000006">
    <property type="protein sequence ID" value="KAK0174531.1"/>
    <property type="molecule type" value="Genomic_DNA"/>
</dbReference>
<reference evidence="2" key="2">
    <citation type="submission" date="2023-03" db="EMBL/GenBank/DDBJ databases">
        <authorList>
            <person name="Inwood S.N."/>
            <person name="Skelly J.G."/>
            <person name="Guhlin J."/>
            <person name="Harrop T.W.R."/>
            <person name="Goldson S.G."/>
            <person name="Dearden P.K."/>
        </authorList>
    </citation>
    <scope>NUCLEOTIDE SEQUENCE</scope>
    <source>
        <strain evidence="2">Lincoln</strain>
        <tissue evidence="2">Whole body</tissue>
    </source>
</reference>
<proteinExistence type="predicted"/>
<dbReference type="Proteomes" id="UP001168972">
    <property type="component" value="Unassembled WGS sequence"/>
</dbReference>
<name>A0AA39FRZ2_MICHY</name>